<dbReference type="InterPro" id="IPR026832">
    <property type="entry name" value="Asteroid"/>
</dbReference>
<evidence type="ECO:0000256" key="1">
    <source>
        <dbReference type="ARBA" id="ARBA00007398"/>
    </source>
</evidence>
<dbReference type="AlphaFoldDB" id="A0A1X7UT50"/>
<dbReference type="SUPFAM" id="SSF88723">
    <property type="entry name" value="PIN domain-like"/>
    <property type="match status" value="1"/>
</dbReference>
<dbReference type="eggNOG" id="ENOG502QQRA">
    <property type="taxonomic scope" value="Eukaryota"/>
</dbReference>
<accession>A0A1X7UT50</accession>
<organism evidence="3">
    <name type="scientific">Amphimedon queenslandica</name>
    <name type="common">Sponge</name>
    <dbReference type="NCBI Taxonomy" id="400682"/>
    <lineage>
        <taxon>Eukaryota</taxon>
        <taxon>Metazoa</taxon>
        <taxon>Porifera</taxon>
        <taxon>Demospongiae</taxon>
        <taxon>Heteroscleromorpha</taxon>
        <taxon>Haplosclerida</taxon>
        <taxon>Niphatidae</taxon>
        <taxon>Amphimedon</taxon>
    </lineage>
</organism>
<dbReference type="PANTHER" id="PTHR15665:SF1">
    <property type="entry name" value="PROTEIN ASTEROID HOMOLOG 1"/>
    <property type="match status" value="1"/>
</dbReference>
<evidence type="ECO:0000256" key="2">
    <source>
        <dbReference type="SAM" id="MobiDB-lite"/>
    </source>
</evidence>
<dbReference type="InterPro" id="IPR029060">
    <property type="entry name" value="PIN-like_dom_sf"/>
</dbReference>
<dbReference type="STRING" id="400682.A0A1X7UT50"/>
<feature type="region of interest" description="Disordered" evidence="2">
    <location>
        <begin position="115"/>
        <end position="145"/>
    </location>
</feature>
<dbReference type="InParanoid" id="A0A1X7UT50"/>
<dbReference type="EnsemblMetazoa" id="Aqu2.1.31165_001">
    <property type="protein sequence ID" value="Aqu2.1.31165_001"/>
    <property type="gene ID" value="Aqu2.1.31165"/>
</dbReference>
<dbReference type="OrthoDB" id="25987at2759"/>
<name>A0A1X7UT50_AMPQE</name>
<dbReference type="PANTHER" id="PTHR15665">
    <property type="entry name" value="ASTEROID PROTEIN"/>
    <property type="match status" value="1"/>
</dbReference>
<reference evidence="3" key="1">
    <citation type="submission" date="2017-05" db="UniProtKB">
        <authorList>
            <consortium name="EnsemblMetazoa"/>
        </authorList>
    </citation>
    <scope>IDENTIFICATION</scope>
</reference>
<feature type="compositionally biased region" description="Low complexity" evidence="2">
    <location>
        <begin position="115"/>
        <end position="127"/>
    </location>
</feature>
<protein>
    <submittedName>
        <fullName evidence="3">Uncharacterized protein</fullName>
    </submittedName>
</protein>
<evidence type="ECO:0000313" key="3">
    <source>
        <dbReference type="EnsemblMetazoa" id="Aqu2.1.31165_001"/>
    </source>
</evidence>
<proteinExistence type="inferred from homology"/>
<feature type="compositionally biased region" description="Polar residues" evidence="2">
    <location>
        <begin position="128"/>
        <end position="144"/>
    </location>
</feature>
<sequence>MGVRGLTTYMNRFYSKKWKTIEVRGRLIIDAMSICFVIHENNHIDWLHGGQYWELRQSYKRFITSLLESGIEPIVIFDGIDYTKKKSGVMMRRKKSAREAISNSLLVSDVAKVSPSPSQVVEEPSSSGHNSSDSETSPLVSNVTKPGPSHATVIPLFSGAVFRETLRELGVSFIFADGDADNDIASIANDYSCPVISNDSDFFFFNIRAGYIPFYNLHWEQQPVTAQVYHYEYFVYSFYFKSPEAPLLIPAILGNDYIKMLKSPCLRGDIAVTLLNARDRRGGTRSWLDKIHELVMYLSKFSSLDKFLNRVSRCCLRNEVSIIEKNFRIAKEFYTVKALSINDIMNKSEITTSNGTTLPLWMIQQFRKGQFSLGAMTSLALNGSVLPNIIDNPKRRSAMFIGLPIRHCMYAIMLPFLEDPDVCETVCVDSKDKYRRIACDAAHENLRLNLPCITVMEQASISCRIDALCFSLESSSGILNWFADKWKLVVLSLAFWTKHVVPDIHLIKSLILCFIVCSLDRDPSSHIPHSTDADSSQNNDTLHVFSMWQCVYHDTMKLNNVLMNPLSFTTPALLFDGKLAMYYASLADIDSTVRKELVSSLQSLALFKSLMFVCTESLKAAIKDGIQYDQTVYFEFSSDSSSDDSNEDDDCD</sequence>
<dbReference type="Gene3D" id="3.40.50.1010">
    <property type="entry name" value="5'-nuclease"/>
    <property type="match status" value="1"/>
</dbReference>
<comment type="similarity">
    <text evidence="1">Belongs to the asteroid family.</text>
</comment>